<reference evidence="2 3" key="1">
    <citation type="journal article" date="2014" name="Mol. Biol. Evol.">
        <title>Massive expansion of Ubiquitination-related gene families within the Chlamydiae.</title>
        <authorList>
            <person name="Domman D."/>
            <person name="Collingro A."/>
            <person name="Lagkouvardos I."/>
            <person name="Gehre L."/>
            <person name="Weinmaier T."/>
            <person name="Rattei T."/>
            <person name="Subtil A."/>
            <person name="Horn M."/>
        </authorList>
    </citation>
    <scope>NUCLEOTIDE SEQUENCE [LARGE SCALE GENOMIC DNA]</scope>
    <source>
        <strain evidence="2 3">OEW1</strain>
    </source>
</reference>
<name>A0A0C1C6E3_9BACT</name>
<gene>
    <name evidence="2" type="ORF">DB43_HL00140</name>
</gene>
<feature type="transmembrane region" description="Helical" evidence="1">
    <location>
        <begin position="28"/>
        <end position="46"/>
    </location>
</feature>
<keyword evidence="1" id="KW-0472">Membrane</keyword>
<organism evidence="2 3">
    <name type="scientific">Parachlamydia acanthamoebae</name>
    <dbReference type="NCBI Taxonomy" id="83552"/>
    <lineage>
        <taxon>Bacteria</taxon>
        <taxon>Pseudomonadati</taxon>
        <taxon>Chlamydiota</taxon>
        <taxon>Chlamydiia</taxon>
        <taxon>Parachlamydiales</taxon>
        <taxon>Parachlamydiaceae</taxon>
        <taxon>Parachlamydia</taxon>
    </lineage>
</organism>
<evidence type="ECO:0008006" key="4">
    <source>
        <dbReference type="Google" id="ProtNLM"/>
    </source>
</evidence>
<evidence type="ECO:0000313" key="3">
    <source>
        <dbReference type="Proteomes" id="UP000031307"/>
    </source>
</evidence>
<dbReference type="Proteomes" id="UP000031307">
    <property type="component" value="Unassembled WGS sequence"/>
</dbReference>
<accession>A0A0C1C6E3</accession>
<dbReference type="EMBL" id="JSAM01000107">
    <property type="protein sequence ID" value="KIA76705.1"/>
    <property type="molecule type" value="Genomic_DNA"/>
</dbReference>
<keyword evidence="1" id="KW-0812">Transmembrane</keyword>
<comment type="caution">
    <text evidence="2">The sequence shown here is derived from an EMBL/GenBank/DDBJ whole genome shotgun (WGS) entry which is preliminary data.</text>
</comment>
<sequence length="77" mass="8934">MMGNFLVLLAIIDKYFDGVGAYGTYMGYAMRFFFGGSAVFIFLYLWRAKKLHMDEEAKLHMLQIKDDVGISEERHDT</sequence>
<dbReference type="RefSeq" id="WP_013925696.1">
    <property type="nucleotide sequence ID" value="NZ_BAWW01000033.1"/>
</dbReference>
<evidence type="ECO:0000313" key="2">
    <source>
        <dbReference type="EMBL" id="KIA76705.1"/>
    </source>
</evidence>
<protein>
    <recommendedName>
        <fullName evidence="4">Major facilitator superfamily (MFS) profile domain-containing protein</fullName>
    </recommendedName>
</protein>
<keyword evidence="1" id="KW-1133">Transmembrane helix</keyword>
<proteinExistence type="predicted"/>
<dbReference type="AlphaFoldDB" id="A0A0C1C6E3"/>
<dbReference type="PATRIC" id="fig|83552.4.peg.2168"/>
<evidence type="ECO:0000256" key="1">
    <source>
        <dbReference type="SAM" id="Phobius"/>
    </source>
</evidence>